<dbReference type="EMBL" id="JACIGW010000002">
    <property type="protein sequence ID" value="MBB4348303.1"/>
    <property type="molecule type" value="Genomic_DNA"/>
</dbReference>
<feature type="transmembrane region" description="Helical" evidence="13">
    <location>
        <begin position="99"/>
        <end position="118"/>
    </location>
</feature>
<comment type="similarity">
    <text evidence="12">Belongs to the cytochrome b561 family.</text>
</comment>
<gene>
    <name evidence="16" type="ORF">GGE31_002044</name>
    <name evidence="15" type="ORF">GGE33_002045</name>
    <name evidence="17" type="ORF">GGE35_002045</name>
</gene>
<comment type="cofactor">
    <cofactor evidence="1">
        <name>heme b</name>
        <dbReference type="ChEBI" id="CHEBI:60344"/>
    </cofactor>
</comment>
<organism evidence="17 20">
    <name type="scientific">Aliirhizobium cellulosilyticum</name>
    <dbReference type="NCBI Taxonomy" id="393664"/>
    <lineage>
        <taxon>Bacteria</taxon>
        <taxon>Pseudomonadati</taxon>
        <taxon>Pseudomonadota</taxon>
        <taxon>Alphaproteobacteria</taxon>
        <taxon>Hyphomicrobiales</taxon>
        <taxon>Rhizobiaceae</taxon>
        <taxon>Aliirhizobium</taxon>
    </lineage>
</organism>
<evidence type="ECO:0000256" key="11">
    <source>
        <dbReference type="ARBA" id="ARBA00023136"/>
    </source>
</evidence>
<dbReference type="PANTHER" id="PTHR30529:SF7">
    <property type="entry name" value="CYTOCHROME B561 BACTERIAL_NI-HYDROGENASE DOMAIN-CONTAINING PROTEIN"/>
    <property type="match status" value="1"/>
</dbReference>
<dbReference type="Proteomes" id="UP000576087">
    <property type="component" value="Unassembled WGS sequence"/>
</dbReference>
<keyword evidence="5" id="KW-0349">Heme</keyword>
<keyword evidence="10" id="KW-0408">Iron</keyword>
<name>A0A7W6Y3V4_9HYPH</name>
<evidence type="ECO:0000313" key="18">
    <source>
        <dbReference type="Proteomes" id="UP000520770"/>
    </source>
</evidence>
<evidence type="ECO:0000256" key="3">
    <source>
        <dbReference type="ARBA" id="ARBA00022448"/>
    </source>
</evidence>
<dbReference type="EMBL" id="JACIHM010000002">
    <property type="protein sequence ID" value="MBB4446229.1"/>
    <property type="molecule type" value="Genomic_DNA"/>
</dbReference>
<evidence type="ECO:0000313" key="16">
    <source>
        <dbReference type="EMBL" id="MBB4411539.1"/>
    </source>
</evidence>
<comment type="caution">
    <text evidence="17">The sequence shown here is derived from an EMBL/GenBank/DDBJ whole genome shotgun (WGS) entry which is preliminary data.</text>
</comment>
<dbReference type="GO" id="GO:0005886">
    <property type="term" value="C:plasma membrane"/>
    <property type="evidence" value="ECO:0007669"/>
    <property type="project" value="UniProtKB-SubCell"/>
</dbReference>
<evidence type="ECO:0000313" key="20">
    <source>
        <dbReference type="Proteomes" id="UP000576087"/>
    </source>
</evidence>
<keyword evidence="7" id="KW-0479">Metal-binding</keyword>
<keyword evidence="4" id="KW-1003">Cell membrane</keyword>
<dbReference type="Proteomes" id="UP000520770">
    <property type="component" value="Unassembled WGS sequence"/>
</dbReference>
<evidence type="ECO:0000256" key="8">
    <source>
        <dbReference type="ARBA" id="ARBA00022982"/>
    </source>
</evidence>
<keyword evidence="9 13" id="KW-1133">Transmembrane helix</keyword>
<evidence type="ECO:0000256" key="5">
    <source>
        <dbReference type="ARBA" id="ARBA00022617"/>
    </source>
</evidence>
<dbReference type="InterPro" id="IPR052168">
    <property type="entry name" value="Cytochrome_b561_oxidase"/>
</dbReference>
<feature type="transmembrane region" description="Helical" evidence="13">
    <location>
        <begin position="55"/>
        <end position="73"/>
    </location>
</feature>
<dbReference type="Proteomes" id="UP000524535">
    <property type="component" value="Unassembled WGS sequence"/>
</dbReference>
<keyword evidence="19" id="KW-1185">Reference proteome</keyword>
<dbReference type="GO" id="GO:0020037">
    <property type="term" value="F:heme binding"/>
    <property type="evidence" value="ECO:0007669"/>
    <property type="project" value="TreeGrafter"/>
</dbReference>
<evidence type="ECO:0000256" key="6">
    <source>
        <dbReference type="ARBA" id="ARBA00022692"/>
    </source>
</evidence>
<evidence type="ECO:0000313" key="19">
    <source>
        <dbReference type="Proteomes" id="UP000524535"/>
    </source>
</evidence>
<dbReference type="SUPFAM" id="SSF81342">
    <property type="entry name" value="Transmembrane di-heme cytochromes"/>
    <property type="match status" value="1"/>
</dbReference>
<dbReference type="GO" id="GO:0022904">
    <property type="term" value="P:respiratory electron transport chain"/>
    <property type="evidence" value="ECO:0007669"/>
    <property type="project" value="InterPro"/>
</dbReference>
<comment type="subcellular location">
    <subcellularLocation>
        <location evidence="2">Cell membrane</location>
        <topology evidence="2">Multi-pass membrane protein</topology>
    </subcellularLocation>
</comment>
<keyword evidence="3" id="KW-0813">Transport</keyword>
<protein>
    <submittedName>
        <fullName evidence="17">Cytochrome b561</fullName>
    </submittedName>
</protein>
<dbReference type="Gene3D" id="1.20.950.20">
    <property type="entry name" value="Transmembrane di-heme cytochromes, Chain C"/>
    <property type="match status" value="1"/>
</dbReference>
<evidence type="ECO:0000256" key="13">
    <source>
        <dbReference type="SAM" id="Phobius"/>
    </source>
</evidence>
<keyword evidence="6 13" id="KW-0812">Transmembrane</keyword>
<dbReference type="Pfam" id="PF01292">
    <property type="entry name" value="Ni_hydr_CYTB"/>
    <property type="match status" value="1"/>
</dbReference>
<keyword evidence="8" id="KW-0249">Electron transport</keyword>
<evidence type="ECO:0000256" key="7">
    <source>
        <dbReference type="ARBA" id="ARBA00022723"/>
    </source>
</evidence>
<evidence type="ECO:0000256" key="2">
    <source>
        <dbReference type="ARBA" id="ARBA00004651"/>
    </source>
</evidence>
<reference evidence="18 19" key="1">
    <citation type="submission" date="2020-08" db="EMBL/GenBank/DDBJ databases">
        <title>Genomic Encyclopedia of Type Strains, Phase IV (KMG-V): Genome sequencing to study the core and pangenomes of soil and plant-associated prokaryotes.</title>
        <authorList>
            <person name="Whitman W."/>
        </authorList>
    </citation>
    <scope>NUCLEOTIDE SEQUENCE [LARGE SCALE GENOMIC DNA]</scope>
    <source>
        <strain evidence="16 19">SEMIA 444</strain>
        <strain evidence="15 18">SEMIA 448</strain>
        <strain evidence="17 20">SEMIA 452</strain>
    </source>
</reference>
<evidence type="ECO:0000259" key="14">
    <source>
        <dbReference type="Pfam" id="PF01292"/>
    </source>
</evidence>
<proteinExistence type="inferred from homology"/>
<accession>A0A7W6Y3V4</accession>
<dbReference type="EMBL" id="JACIGY010000002">
    <property type="protein sequence ID" value="MBB4411539.1"/>
    <property type="molecule type" value="Genomic_DNA"/>
</dbReference>
<feature type="transmembrane region" description="Helical" evidence="13">
    <location>
        <begin position="12"/>
        <end position="35"/>
    </location>
</feature>
<dbReference type="RefSeq" id="WP_148143986.1">
    <property type="nucleotide sequence ID" value="NZ_JACIGW010000002.1"/>
</dbReference>
<dbReference type="GO" id="GO:0009055">
    <property type="term" value="F:electron transfer activity"/>
    <property type="evidence" value="ECO:0007669"/>
    <property type="project" value="InterPro"/>
</dbReference>
<evidence type="ECO:0000256" key="9">
    <source>
        <dbReference type="ARBA" id="ARBA00022989"/>
    </source>
</evidence>
<evidence type="ECO:0000256" key="10">
    <source>
        <dbReference type="ARBA" id="ARBA00023004"/>
    </source>
</evidence>
<feature type="transmembrane region" description="Helical" evidence="13">
    <location>
        <begin position="130"/>
        <end position="153"/>
    </location>
</feature>
<sequence>MTSPITYSLPQRILHWLTAILVLFNLLLPDGMNAWQHAMRRTGAATVDQIASANIHAYAGLAVLLMVLLRLLLRNIQGVPAAPVSEPAIFRLGAKIAHVLLYVLLLMMPLTGIGAYYLGWGSAGDLHADILKVILWLILAMHVGGALAHHFYWKTNVLRRMTIG</sequence>
<dbReference type="InterPro" id="IPR016174">
    <property type="entry name" value="Di-haem_cyt_TM"/>
</dbReference>
<evidence type="ECO:0000313" key="15">
    <source>
        <dbReference type="EMBL" id="MBB4348303.1"/>
    </source>
</evidence>
<feature type="domain" description="Cytochrome b561 bacterial/Ni-hydrogenase" evidence="14">
    <location>
        <begin position="7"/>
        <end position="162"/>
    </location>
</feature>
<dbReference type="AlphaFoldDB" id="A0A7W6Y3V4"/>
<evidence type="ECO:0000256" key="1">
    <source>
        <dbReference type="ARBA" id="ARBA00001970"/>
    </source>
</evidence>
<evidence type="ECO:0000256" key="4">
    <source>
        <dbReference type="ARBA" id="ARBA00022475"/>
    </source>
</evidence>
<evidence type="ECO:0000313" key="17">
    <source>
        <dbReference type="EMBL" id="MBB4446229.1"/>
    </source>
</evidence>
<dbReference type="InterPro" id="IPR011577">
    <property type="entry name" value="Cyt_b561_bac/Ni-Hgenase"/>
</dbReference>
<dbReference type="PANTHER" id="PTHR30529">
    <property type="entry name" value="CYTOCHROME B561"/>
    <property type="match status" value="1"/>
</dbReference>
<dbReference type="GO" id="GO:0046872">
    <property type="term" value="F:metal ion binding"/>
    <property type="evidence" value="ECO:0007669"/>
    <property type="project" value="UniProtKB-KW"/>
</dbReference>
<evidence type="ECO:0000256" key="12">
    <source>
        <dbReference type="ARBA" id="ARBA00037975"/>
    </source>
</evidence>
<keyword evidence="11 13" id="KW-0472">Membrane</keyword>